<protein>
    <submittedName>
        <fullName evidence="2">Uncharacterized protein</fullName>
    </submittedName>
</protein>
<dbReference type="Proteomes" id="UP000001072">
    <property type="component" value="Unassembled WGS sequence"/>
</dbReference>
<feature type="transmembrane region" description="Helical" evidence="1">
    <location>
        <begin position="206"/>
        <end position="226"/>
    </location>
</feature>
<dbReference type="EMBL" id="GL883114">
    <property type="protein sequence ID" value="EGG05284.1"/>
    <property type="molecule type" value="Genomic_DNA"/>
</dbReference>
<keyword evidence="3" id="KW-1185">Reference proteome</keyword>
<keyword evidence="1" id="KW-0812">Transmembrane</keyword>
<accession>F4RQP8</accession>
<keyword evidence="1" id="KW-1133">Transmembrane helix</keyword>
<organism evidence="3">
    <name type="scientific">Melampsora larici-populina (strain 98AG31 / pathotype 3-4-7)</name>
    <name type="common">Poplar leaf rust fungus</name>
    <dbReference type="NCBI Taxonomy" id="747676"/>
    <lineage>
        <taxon>Eukaryota</taxon>
        <taxon>Fungi</taxon>
        <taxon>Dikarya</taxon>
        <taxon>Basidiomycota</taxon>
        <taxon>Pucciniomycotina</taxon>
        <taxon>Pucciniomycetes</taxon>
        <taxon>Pucciniales</taxon>
        <taxon>Melampsoraceae</taxon>
        <taxon>Melampsora</taxon>
    </lineage>
</organism>
<dbReference type="VEuPathDB" id="FungiDB:MELLADRAFT_72173"/>
<feature type="transmembrane region" description="Helical" evidence="1">
    <location>
        <begin position="165"/>
        <end position="186"/>
    </location>
</feature>
<gene>
    <name evidence="2" type="ORF">MELLADRAFT_72173</name>
</gene>
<sequence length="327" mass="35636">MTFLKAIDQWFSNLTTNSISTYFPISTFTLLHSIRVAYLYHSVLQSQGFKVGIKSNQVSFLQAGLVSTTLVISGTTMASVLKGEPWGLFADQGAGYMVSAYMLSAMGMKWLHPILSSLPEDPLKVLCFLIDGFATTFGTLTLGLKPVLQNPQMTSKTTGPLALPTLILPLLCGSGASILVPFFGLLKPKFSFTHPGFLSERLPVDFWGTFLITAIYGTIVDGRGVIFGNLRSLLSIIGIGNNFKLEEAWMGSEDAHVLCSLILSGIYIVNEFGPGIFLGPLIPSKPMKTRAPRSNMEKPRNTMAVTTGYATAQPIPAHEFKKQKEKQ</sequence>
<dbReference type="HOGENOM" id="CLU_852798_0_0_1"/>
<reference evidence="3" key="1">
    <citation type="journal article" date="2011" name="Proc. Natl. Acad. Sci. U.S.A.">
        <title>Obligate biotrophy features unraveled by the genomic analysis of rust fungi.</title>
        <authorList>
            <person name="Duplessis S."/>
            <person name="Cuomo C.A."/>
            <person name="Lin Y.-C."/>
            <person name="Aerts A."/>
            <person name="Tisserant E."/>
            <person name="Veneault-Fourrey C."/>
            <person name="Joly D.L."/>
            <person name="Hacquard S."/>
            <person name="Amselem J."/>
            <person name="Cantarel B.L."/>
            <person name="Chiu R."/>
            <person name="Coutinho P.M."/>
            <person name="Feau N."/>
            <person name="Field M."/>
            <person name="Frey P."/>
            <person name="Gelhaye E."/>
            <person name="Goldberg J."/>
            <person name="Grabherr M.G."/>
            <person name="Kodira C.D."/>
            <person name="Kohler A."/>
            <person name="Kuees U."/>
            <person name="Lindquist E.A."/>
            <person name="Lucas S.M."/>
            <person name="Mago R."/>
            <person name="Mauceli E."/>
            <person name="Morin E."/>
            <person name="Murat C."/>
            <person name="Pangilinan J.L."/>
            <person name="Park R."/>
            <person name="Pearson M."/>
            <person name="Quesneville H."/>
            <person name="Rouhier N."/>
            <person name="Sakthikumar S."/>
            <person name="Salamov A.A."/>
            <person name="Schmutz J."/>
            <person name="Selles B."/>
            <person name="Shapiro H."/>
            <person name="Tanguay P."/>
            <person name="Tuskan G.A."/>
            <person name="Henrissat B."/>
            <person name="Van de Peer Y."/>
            <person name="Rouze P."/>
            <person name="Ellis J.G."/>
            <person name="Dodds P.N."/>
            <person name="Schein J.E."/>
            <person name="Zhong S."/>
            <person name="Hamelin R.C."/>
            <person name="Grigoriev I.V."/>
            <person name="Szabo L.J."/>
            <person name="Martin F."/>
        </authorList>
    </citation>
    <scope>NUCLEOTIDE SEQUENCE [LARGE SCALE GENOMIC DNA]</scope>
    <source>
        <strain evidence="3">98AG31 / pathotype 3-4-7</strain>
    </source>
</reference>
<feature type="transmembrane region" description="Helical" evidence="1">
    <location>
        <begin position="21"/>
        <end position="40"/>
    </location>
</feature>
<evidence type="ECO:0000313" key="2">
    <source>
        <dbReference type="EMBL" id="EGG05284.1"/>
    </source>
</evidence>
<dbReference type="OrthoDB" id="2502907at2759"/>
<feature type="transmembrane region" description="Helical" evidence="1">
    <location>
        <begin position="93"/>
        <end position="111"/>
    </location>
</feature>
<dbReference type="RefSeq" id="XP_007411649.1">
    <property type="nucleotide sequence ID" value="XM_007411587.1"/>
</dbReference>
<proteinExistence type="predicted"/>
<dbReference type="InParanoid" id="F4RQP8"/>
<dbReference type="AlphaFoldDB" id="F4RQP8"/>
<dbReference type="GeneID" id="18932029"/>
<dbReference type="KEGG" id="mlr:MELLADRAFT_72173"/>
<keyword evidence="1" id="KW-0472">Membrane</keyword>
<evidence type="ECO:0000256" key="1">
    <source>
        <dbReference type="SAM" id="Phobius"/>
    </source>
</evidence>
<name>F4RQP8_MELLP</name>
<feature type="transmembrane region" description="Helical" evidence="1">
    <location>
        <begin position="123"/>
        <end position="144"/>
    </location>
</feature>
<dbReference type="eggNOG" id="ENOG502SGJ8">
    <property type="taxonomic scope" value="Eukaryota"/>
</dbReference>
<evidence type="ECO:0000313" key="3">
    <source>
        <dbReference type="Proteomes" id="UP000001072"/>
    </source>
</evidence>
<feature type="transmembrane region" description="Helical" evidence="1">
    <location>
        <begin position="60"/>
        <end position="81"/>
    </location>
</feature>